<feature type="chain" id="PRO_5002162133" description="Outer membrane protein V" evidence="6">
    <location>
        <begin position="26"/>
        <end position="257"/>
    </location>
</feature>
<keyword evidence="5" id="KW-0998">Cell outer membrane</keyword>
<dbReference type="PANTHER" id="PTHR38776:SF1">
    <property type="entry name" value="MLTA-INTERACTING PROTEIN-RELATED"/>
    <property type="match status" value="1"/>
</dbReference>
<dbReference type="InterPro" id="IPR010583">
    <property type="entry name" value="MipA"/>
</dbReference>
<comment type="subcellular location">
    <subcellularLocation>
        <location evidence="1">Cell outer membrane</location>
    </subcellularLocation>
</comment>
<dbReference type="STRING" id="226910.UCMB321_4343"/>
<dbReference type="Proteomes" id="UP000031535">
    <property type="component" value="Unassembled WGS sequence"/>
</dbReference>
<keyword evidence="8" id="KW-1185">Reference proteome</keyword>
<evidence type="ECO:0000256" key="2">
    <source>
        <dbReference type="ARBA" id="ARBA00005722"/>
    </source>
</evidence>
<dbReference type="OrthoDB" id="6191999at2"/>
<gene>
    <name evidence="7" type="ORF">UCMB321_4343</name>
</gene>
<evidence type="ECO:0000313" key="8">
    <source>
        <dbReference type="Proteomes" id="UP000031535"/>
    </source>
</evidence>
<reference evidence="7 8" key="1">
    <citation type="submission" date="2015-01" db="EMBL/GenBank/DDBJ databases">
        <title>Complete genome of Pseudomonas batumici UCM B-321 producer of the batumin antibiotic with strong antistaphilococcal and potential anticancer activity.</title>
        <authorList>
            <person name="Klochko V.V."/>
            <person name="Zelena L.B."/>
            <person name="Elena K.A."/>
            <person name="Reva O.N."/>
        </authorList>
    </citation>
    <scope>NUCLEOTIDE SEQUENCE [LARGE SCALE GENOMIC DNA]</scope>
    <source>
        <strain evidence="7 8">UCM B-321</strain>
    </source>
</reference>
<dbReference type="PANTHER" id="PTHR38776">
    <property type="entry name" value="MLTA-INTERACTING PROTEIN-RELATED"/>
    <property type="match status" value="1"/>
</dbReference>
<dbReference type="PATRIC" id="fig|226910.6.peg.4335"/>
<evidence type="ECO:0000313" key="7">
    <source>
        <dbReference type="EMBL" id="KIH81680.1"/>
    </source>
</evidence>
<dbReference type="GO" id="GO:0009279">
    <property type="term" value="C:cell outer membrane"/>
    <property type="evidence" value="ECO:0007669"/>
    <property type="project" value="UniProtKB-SubCell"/>
</dbReference>
<name>A0A0C2I406_9PSED</name>
<dbReference type="Pfam" id="PF06629">
    <property type="entry name" value="MipA"/>
    <property type="match status" value="1"/>
</dbReference>
<protein>
    <recommendedName>
        <fullName evidence="9">Outer membrane protein V</fullName>
    </recommendedName>
</protein>
<evidence type="ECO:0008006" key="9">
    <source>
        <dbReference type="Google" id="ProtNLM"/>
    </source>
</evidence>
<evidence type="ECO:0000256" key="5">
    <source>
        <dbReference type="ARBA" id="ARBA00023237"/>
    </source>
</evidence>
<comment type="caution">
    <text evidence="7">The sequence shown here is derived from an EMBL/GenBank/DDBJ whole genome shotgun (WGS) entry which is preliminary data.</text>
</comment>
<dbReference type="RefSeq" id="WP_040070545.1">
    <property type="nucleotide sequence ID" value="NZ_JXDG01000058.1"/>
</dbReference>
<dbReference type="EMBL" id="JXDG01000058">
    <property type="protein sequence ID" value="KIH81680.1"/>
    <property type="molecule type" value="Genomic_DNA"/>
</dbReference>
<comment type="similarity">
    <text evidence="2">Belongs to the MipA/OmpV family.</text>
</comment>
<keyword evidence="3 6" id="KW-0732">Signal</keyword>
<proteinExistence type="inferred from homology"/>
<feature type="signal peptide" evidence="6">
    <location>
        <begin position="1"/>
        <end position="25"/>
    </location>
</feature>
<dbReference type="AlphaFoldDB" id="A0A0C2I406"/>
<sequence>MIRLTSSLLLAGLLSLGGWSHAVLADEGPTGQAGVALGYQPYDPSGSRYAVVPLPYLDLDWGDFSLNGDDGLTWSAFKSNGFSVGPFVNYLPGRVSNGSLRGLRDVPDMGVVGGYVEYAPADFWRLFASLGNAVGGGDGQGGAVGRLGGELGYPLGMGIIGRSNFTAHFVDERQAKTFFGVGGRESRASGISRYRPSGGLQNLALTQSFAIPLSGNWSLMTSASWIRLTGSAADSSLVKQRGNANQGEVQAAISYKF</sequence>
<accession>A0A0C2I406</accession>
<evidence type="ECO:0000256" key="4">
    <source>
        <dbReference type="ARBA" id="ARBA00023136"/>
    </source>
</evidence>
<organism evidence="7 8">
    <name type="scientific">Pseudomonas batumici</name>
    <dbReference type="NCBI Taxonomy" id="226910"/>
    <lineage>
        <taxon>Bacteria</taxon>
        <taxon>Pseudomonadati</taxon>
        <taxon>Pseudomonadota</taxon>
        <taxon>Gammaproteobacteria</taxon>
        <taxon>Pseudomonadales</taxon>
        <taxon>Pseudomonadaceae</taxon>
        <taxon>Pseudomonas</taxon>
    </lineage>
</organism>
<evidence type="ECO:0000256" key="3">
    <source>
        <dbReference type="ARBA" id="ARBA00022729"/>
    </source>
</evidence>
<keyword evidence="4" id="KW-0472">Membrane</keyword>
<evidence type="ECO:0000256" key="6">
    <source>
        <dbReference type="SAM" id="SignalP"/>
    </source>
</evidence>
<evidence type="ECO:0000256" key="1">
    <source>
        <dbReference type="ARBA" id="ARBA00004442"/>
    </source>
</evidence>